<comment type="subcellular location">
    <subcellularLocation>
        <location evidence="1">Target cell membrane</location>
    </subcellularLocation>
</comment>
<keyword evidence="5" id="KW-1053">Target membrane</keyword>
<feature type="compositionally biased region" description="Polar residues" evidence="7">
    <location>
        <begin position="641"/>
        <end position="659"/>
    </location>
</feature>
<feature type="region of interest" description="Disordered" evidence="7">
    <location>
        <begin position="1297"/>
        <end position="1401"/>
    </location>
</feature>
<feature type="region of interest" description="Disordered" evidence="7">
    <location>
        <begin position="915"/>
        <end position="981"/>
    </location>
</feature>
<feature type="compositionally biased region" description="Acidic residues" evidence="7">
    <location>
        <begin position="619"/>
        <end position="632"/>
    </location>
</feature>
<feature type="repeat" description="ANK" evidence="6">
    <location>
        <begin position="1646"/>
        <end position="1668"/>
    </location>
</feature>
<feature type="repeat" description="ANK" evidence="6">
    <location>
        <begin position="132"/>
        <end position="155"/>
    </location>
</feature>
<evidence type="ECO:0000256" key="5">
    <source>
        <dbReference type="ARBA" id="ARBA00023298"/>
    </source>
</evidence>
<feature type="compositionally biased region" description="Basic and acidic residues" evidence="7">
    <location>
        <begin position="967"/>
        <end position="976"/>
    </location>
</feature>
<evidence type="ECO:0000313" key="10">
    <source>
        <dbReference type="Proteomes" id="UP000070412"/>
    </source>
</evidence>
<gene>
    <name evidence="8" type="ORF">SSS_3076</name>
</gene>
<organism evidence="8">
    <name type="scientific">Sarcoptes scabiei</name>
    <name type="common">Itch mite</name>
    <name type="synonym">Acarus scabiei</name>
    <dbReference type="NCBI Taxonomy" id="52283"/>
    <lineage>
        <taxon>Eukaryota</taxon>
        <taxon>Metazoa</taxon>
        <taxon>Ecdysozoa</taxon>
        <taxon>Arthropoda</taxon>
        <taxon>Chelicerata</taxon>
        <taxon>Arachnida</taxon>
        <taxon>Acari</taxon>
        <taxon>Acariformes</taxon>
        <taxon>Sarcoptiformes</taxon>
        <taxon>Astigmata</taxon>
        <taxon>Psoroptidia</taxon>
        <taxon>Sarcoptoidea</taxon>
        <taxon>Sarcoptidae</taxon>
        <taxon>Sarcoptinae</taxon>
        <taxon>Sarcoptes</taxon>
    </lineage>
</organism>
<dbReference type="InterPro" id="IPR036770">
    <property type="entry name" value="Ankyrin_rpt-contain_sf"/>
</dbReference>
<feature type="region of interest" description="Disordered" evidence="7">
    <location>
        <begin position="1"/>
        <end position="27"/>
    </location>
</feature>
<reference evidence="9" key="3">
    <citation type="submission" date="2022-06" db="UniProtKB">
        <authorList>
            <consortium name="EnsemblMetazoa"/>
        </authorList>
    </citation>
    <scope>IDENTIFICATION</scope>
</reference>
<keyword evidence="6" id="KW-0040">ANK repeat</keyword>
<keyword evidence="5" id="KW-0472">Membrane</keyword>
<accession>A0A834RF85</accession>
<dbReference type="Gene3D" id="1.25.40.20">
    <property type="entry name" value="Ankyrin repeat-containing domain"/>
    <property type="match status" value="5"/>
</dbReference>
<feature type="region of interest" description="Disordered" evidence="7">
    <location>
        <begin position="64"/>
        <end position="83"/>
    </location>
</feature>
<reference evidence="10" key="1">
    <citation type="journal article" date="2020" name="PLoS Negl. Trop. Dis.">
        <title>High-quality nuclear genome for Sarcoptes scabiei-A critical resource for a neglected parasite.</title>
        <authorList>
            <person name="Korhonen P.K."/>
            <person name="Gasser R.B."/>
            <person name="Ma G."/>
            <person name="Wang T."/>
            <person name="Stroehlein A.J."/>
            <person name="Young N.D."/>
            <person name="Ang C.S."/>
            <person name="Fernando D.D."/>
            <person name="Lu H.C."/>
            <person name="Taylor S."/>
            <person name="Reynolds S.L."/>
            <person name="Mofiz E."/>
            <person name="Najaraj S.H."/>
            <person name="Gowda H."/>
            <person name="Madugundu A."/>
            <person name="Renuse S."/>
            <person name="Holt D."/>
            <person name="Pandey A."/>
            <person name="Papenfuss A.T."/>
            <person name="Fischer K."/>
        </authorList>
    </citation>
    <scope>NUCLEOTIDE SEQUENCE [LARGE SCALE GENOMIC DNA]</scope>
</reference>
<keyword evidence="4" id="KW-0528">Neurotoxin</keyword>
<feature type="compositionally biased region" description="Polar residues" evidence="7">
    <location>
        <begin position="1298"/>
        <end position="1307"/>
    </location>
</feature>
<dbReference type="PROSITE" id="PS50297">
    <property type="entry name" value="ANK_REP_REGION"/>
    <property type="match status" value="7"/>
</dbReference>
<dbReference type="SUPFAM" id="SSF48403">
    <property type="entry name" value="Ankyrin repeat"/>
    <property type="match status" value="2"/>
</dbReference>
<dbReference type="PANTHER" id="PTHR24172:SF4">
    <property type="entry name" value="ANK_REP_REGION DOMAIN-CONTAINING PROTEIN"/>
    <property type="match status" value="1"/>
</dbReference>
<dbReference type="GO" id="GO:0044218">
    <property type="term" value="C:other organism cell membrane"/>
    <property type="evidence" value="ECO:0007669"/>
    <property type="project" value="UniProtKB-KW"/>
</dbReference>
<dbReference type="PANTHER" id="PTHR24172">
    <property type="entry name" value="ANK_REP_REGION DOMAIN-CONTAINING PROTEIN"/>
    <property type="match status" value="1"/>
</dbReference>
<feature type="repeat" description="ANK" evidence="6">
    <location>
        <begin position="1235"/>
        <end position="1267"/>
    </location>
</feature>
<feature type="region of interest" description="Disordered" evidence="7">
    <location>
        <begin position="788"/>
        <end position="831"/>
    </location>
</feature>
<dbReference type="GO" id="GO:0044231">
    <property type="term" value="C:host cell presynaptic membrane"/>
    <property type="evidence" value="ECO:0007669"/>
    <property type="project" value="UniProtKB-KW"/>
</dbReference>
<evidence type="ECO:0000313" key="8">
    <source>
        <dbReference type="EMBL" id="KAF7495648.1"/>
    </source>
</evidence>
<feature type="compositionally biased region" description="Polar residues" evidence="7">
    <location>
        <begin position="879"/>
        <end position="901"/>
    </location>
</feature>
<dbReference type="Proteomes" id="UP000070412">
    <property type="component" value="Unassembled WGS sequence"/>
</dbReference>
<feature type="compositionally biased region" description="Low complexity" evidence="7">
    <location>
        <begin position="1332"/>
        <end position="1344"/>
    </location>
</feature>
<dbReference type="InterPro" id="IPR002110">
    <property type="entry name" value="Ankyrin_rpt"/>
</dbReference>
<dbReference type="OrthoDB" id="432281at2759"/>
<feature type="compositionally biased region" description="Polar residues" evidence="7">
    <location>
        <begin position="582"/>
        <end position="595"/>
    </location>
</feature>
<dbReference type="SMART" id="SM00248">
    <property type="entry name" value="ANK"/>
    <property type="match status" value="9"/>
</dbReference>
<feature type="repeat" description="ANK" evidence="6">
    <location>
        <begin position="166"/>
        <end position="201"/>
    </location>
</feature>
<feature type="compositionally biased region" description="Basic and acidic residues" evidence="7">
    <location>
        <begin position="1359"/>
        <end position="1370"/>
    </location>
</feature>
<feature type="region of interest" description="Disordered" evidence="7">
    <location>
        <begin position="499"/>
        <end position="721"/>
    </location>
</feature>
<name>A0A834RF85_SARSC</name>
<reference evidence="8" key="2">
    <citation type="submission" date="2020-01" db="EMBL/GenBank/DDBJ databases">
        <authorList>
            <person name="Korhonen P.K.K."/>
            <person name="Guangxu M.G."/>
            <person name="Wang T.W."/>
            <person name="Stroehlein A.J.S."/>
            <person name="Young N.D."/>
            <person name="Ang C.-S.A."/>
            <person name="Fernando D.W.F."/>
            <person name="Lu H.L."/>
            <person name="Taylor S.T."/>
            <person name="Ehtesham M.E.M."/>
            <person name="Najaraj S.H.N."/>
            <person name="Harsha G.H.G."/>
            <person name="Madugundu A.M."/>
            <person name="Renuse S.R."/>
            <person name="Holt D.H."/>
            <person name="Pandey A.P."/>
            <person name="Papenfuss A.P."/>
            <person name="Gasser R.B.G."/>
            <person name="Fischer K.F."/>
        </authorList>
    </citation>
    <scope>NUCLEOTIDE SEQUENCE</scope>
    <source>
        <strain evidence="8">SSS_KF_BRIS2020</strain>
    </source>
</reference>
<feature type="compositionally biased region" description="Polar residues" evidence="7">
    <location>
        <begin position="917"/>
        <end position="930"/>
    </location>
</feature>
<keyword evidence="2" id="KW-0268">Exocytosis</keyword>
<keyword evidence="4" id="KW-0638">Presynaptic neurotoxin</keyword>
<proteinExistence type="predicted"/>
<protein>
    <submittedName>
        <fullName evidence="8">Ankyrin repeat, PH and SEC7 domain containing protein secG</fullName>
    </submittedName>
</protein>
<keyword evidence="3" id="KW-1052">Target cell membrane</keyword>
<feature type="compositionally biased region" description="Acidic residues" evidence="7">
    <location>
        <begin position="664"/>
        <end position="674"/>
    </location>
</feature>
<dbReference type="Pfam" id="PF12796">
    <property type="entry name" value="Ank_2"/>
    <property type="match status" value="4"/>
</dbReference>
<feature type="repeat" description="ANK" evidence="6">
    <location>
        <begin position="1201"/>
        <end position="1234"/>
    </location>
</feature>
<feature type="region of interest" description="Disordered" evidence="7">
    <location>
        <begin position="844"/>
        <end position="902"/>
    </location>
</feature>
<evidence type="ECO:0000256" key="4">
    <source>
        <dbReference type="ARBA" id="ARBA00023028"/>
    </source>
</evidence>
<feature type="compositionally biased region" description="Low complexity" evidence="7">
    <location>
        <begin position="931"/>
        <end position="943"/>
    </location>
</feature>
<evidence type="ECO:0000256" key="3">
    <source>
        <dbReference type="ARBA" id="ARBA00022537"/>
    </source>
</evidence>
<feature type="repeat" description="ANK" evidence="6">
    <location>
        <begin position="385"/>
        <end position="417"/>
    </location>
</feature>
<feature type="compositionally biased region" description="Low complexity" evidence="7">
    <location>
        <begin position="550"/>
        <end position="560"/>
    </location>
</feature>
<evidence type="ECO:0000256" key="7">
    <source>
        <dbReference type="SAM" id="MobiDB-lite"/>
    </source>
</evidence>
<dbReference type="EMBL" id="WVUK01000047">
    <property type="protein sequence ID" value="KAF7495648.1"/>
    <property type="molecule type" value="Genomic_DNA"/>
</dbReference>
<dbReference type="PROSITE" id="PS50088">
    <property type="entry name" value="ANK_REPEAT"/>
    <property type="match status" value="7"/>
</dbReference>
<feature type="compositionally biased region" description="Basic and acidic residues" evidence="7">
    <location>
        <begin position="10"/>
        <end position="27"/>
    </location>
</feature>
<keyword evidence="4" id="KW-0800">Toxin</keyword>
<dbReference type="GO" id="GO:0006887">
    <property type="term" value="P:exocytosis"/>
    <property type="evidence" value="ECO:0007669"/>
    <property type="project" value="UniProtKB-KW"/>
</dbReference>
<evidence type="ECO:0000256" key="2">
    <source>
        <dbReference type="ARBA" id="ARBA00022483"/>
    </source>
</evidence>
<feature type="compositionally biased region" description="Basic and acidic residues" evidence="7">
    <location>
        <begin position="1308"/>
        <end position="1319"/>
    </location>
</feature>
<sequence length="1740" mass="195623">MADKNVSSAKEGDGDREKNVTKHQEKMEINSANLKRWIEENNMEMLEGVVLEGHGERLRQKAKEAKKLGVGGDDDDDDTNRIGGSANYIEEQVSNMIKRIQNIHAAVSLGDLTVLQEGVEKRSDYILSKDHFGMTPLHKATIMGHCDVVQYILEKFPETVNAKDRDGRTALHYSTATTNRNGSKIYKMLIRAGADARVRDSLGKTPDYYRVHFLAIPNEILRPDGRISFASGMSSSTSPISASNKSLQYEPISKMTSINRRHLQPAIREKINNALHSGNLNQLEELLLDGYGPELIGRTSYDEEARKFLKSVPHLMDTIDELHKTSINGDQENVMKILRKNQHLARTRDGNGFTPFHHAIIKNHLDLVNYFVEHFPWLINLKDNNNRHSLHLAAIAGHTDIYRRLVDLGLDPKSVDSKGKTAEHYLRSNGSISAADLHDLLALSSNSNALPYASAIANLATGVGGGGAIASQRSTSIKPQHHKSITSGIVTNVNEHINSKQSTSKRIIGNTLSPTSKKLSKPNRLPALSNRSISSAQKKSEDGGDEDGIDNNINADDNNNPQKSLDIVGEEEANEQFEAKQNDSTSSPESQSKVSNEIFPKESDSKTEPNGSQTKGAEEFDEAEAEDGDDDDRSERKTVIVTVNKTSSSFKIDPNQSNPIEIDANGDDGDDDDDDKHNHDDDQSNQTNPKASNRIDRSKNDSSNSGIDKMESNETNNDANDSVIVYSRIDGKTNSEVSNLKNIVDDQSLWTPIEEDPSVEENNDENLYERSKELTQFNKIEEDIRTKMKENDDVDDSDVVDGGKITDQLNNLIEEDPINTDDDGDGGTKNVDSAIEQSRLNSIANENDNIDEAEKSRETSIKANNIDDDSRDFIDQNHLEPNSFQKQPSTVASDPRQSSNGVELINVIDNESIKETMGSNSENDSPKSTTNNNNVIDVVDNDVPSGSTFNEDNNDINNNRLDDDGERMDSRKKTTAIDDDDDDVVVDQNRNIDISDEVLDDHQSDQNFDLDNVVNDSGSQMKPVNNDDDQNDRVANGTLNAITSETDERKVIKRDQDIDVVENQSKLEKQQQQESMVDQNLNETCSDEERLLKLIDDNPSNVSSARSSAKQVCNQDRLNELIKTWLDDGDLIRLEHVVIAGQGHRLLNVHSENKRVQEFLKLIPAYIEKIEKIHETVVQGNVDEVKKILTRKRFALSRNQYGDSPLHLAVLHGHTDVVIYIITQFPETIDGPDNDGRTPFHFAAVYPDKQIYKILKRSGANDKQKDRLGFTPEDYLTNGQLTIKQLLLKFRKRANHRYMNQNDPNQISKEDERKSDIWERPPTAEIISQLTPESSSSLVSVPPENDSLKQDDQQSVQQDGKEIAEDKKEIQILQLEPRTFLREEEDEGSISNRSPNNDPLLPDGIIFEDLNKEFNESIRNEKLRLKESIDSQIENSDLIKSNPAAKAASIIDNEVDRISSSASSLVAPPPPGLKIVNGISTSGFDLTQIKDEYGQTILHLVARKDQKPSTFYKILKQSKYLIPELDSKYRSVRDVAVQNGIKNNLKVIDQFIIDCYLNEDLDYLRILLMDGYKTLLTVVDSEGNDIVSLLHRNNIHKPIMQQFIQEAAEFQRMRDELHTFIRNGYLEGVNNMIEINMQLITAKSDRSRTSLHLAVLFGSLDIIKVLIKTKPSVINMPDNLGRTPLHYAMAMNKMEEISRTLLEYGADKTIRDVKMRMPSYYFIYKQDIRDIKREEQNLNL</sequence>
<evidence type="ECO:0000313" key="9">
    <source>
        <dbReference type="EnsemblMetazoa" id="KAF7495648.1"/>
    </source>
</evidence>
<keyword evidence="10" id="KW-1185">Reference proteome</keyword>
<feature type="compositionally biased region" description="Polar residues" evidence="7">
    <location>
        <begin position="499"/>
        <end position="517"/>
    </location>
</feature>
<dbReference type="EnsemblMetazoa" id="SSS_3076s_mrna">
    <property type="protein sequence ID" value="KAF7495648.1"/>
    <property type="gene ID" value="SSS_3076"/>
</dbReference>
<feature type="repeat" description="ANK" evidence="6">
    <location>
        <begin position="1680"/>
        <end position="1713"/>
    </location>
</feature>
<feature type="compositionally biased region" description="Acidic residues" evidence="7">
    <location>
        <begin position="813"/>
        <end position="825"/>
    </location>
</feature>
<evidence type="ECO:0000256" key="1">
    <source>
        <dbReference type="ARBA" id="ARBA00004175"/>
    </source>
</evidence>
<evidence type="ECO:0000256" key="6">
    <source>
        <dbReference type="PROSITE-ProRule" id="PRU00023"/>
    </source>
</evidence>